<gene>
    <name evidence="1" type="ORF">GIB67_002656</name>
</gene>
<dbReference type="PANTHER" id="PTHR33070">
    <property type="entry name" value="OS06G0725500 PROTEIN"/>
    <property type="match status" value="1"/>
</dbReference>
<comment type="caution">
    <text evidence="1">The sequence shown here is derived from an EMBL/GenBank/DDBJ whole genome shotgun (WGS) entry which is preliminary data.</text>
</comment>
<reference evidence="1 2" key="1">
    <citation type="journal article" date="2020" name="IScience">
        <title>Genome Sequencing of the Endangered Kingdonia uniflora (Circaeasteraceae, Ranunculales) Reveals Potential Mechanisms of Evolutionary Specialization.</title>
        <authorList>
            <person name="Sun Y."/>
            <person name="Deng T."/>
            <person name="Zhang A."/>
            <person name="Moore M.J."/>
            <person name="Landis J.B."/>
            <person name="Lin N."/>
            <person name="Zhang H."/>
            <person name="Zhang X."/>
            <person name="Huang J."/>
            <person name="Zhang X."/>
            <person name="Sun H."/>
            <person name="Wang H."/>
        </authorList>
    </citation>
    <scope>NUCLEOTIDE SEQUENCE [LARGE SCALE GENOMIC DNA]</scope>
    <source>
        <strain evidence="1">TB1705</strain>
        <tissue evidence="1">Leaf</tissue>
    </source>
</reference>
<dbReference type="InterPro" id="IPR004320">
    <property type="entry name" value="BPS1_pln"/>
</dbReference>
<protein>
    <submittedName>
        <fullName evidence="1">Uncharacterized protein</fullName>
    </submittedName>
</protein>
<dbReference type="Proteomes" id="UP000541444">
    <property type="component" value="Unassembled WGS sequence"/>
</dbReference>
<evidence type="ECO:0000313" key="1">
    <source>
        <dbReference type="EMBL" id="KAF6142792.1"/>
    </source>
</evidence>
<dbReference type="Pfam" id="PF03087">
    <property type="entry name" value="BPS1"/>
    <property type="match status" value="1"/>
</dbReference>
<dbReference type="GO" id="GO:0048367">
    <property type="term" value="P:shoot system development"/>
    <property type="evidence" value="ECO:0007669"/>
    <property type="project" value="InterPro"/>
</dbReference>
<dbReference type="GO" id="GO:0048364">
    <property type="term" value="P:root development"/>
    <property type="evidence" value="ECO:0007669"/>
    <property type="project" value="InterPro"/>
</dbReference>
<dbReference type="EMBL" id="JACGCM010002238">
    <property type="protein sequence ID" value="KAF6142792.1"/>
    <property type="molecule type" value="Genomic_DNA"/>
</dbReference>
<dbReference type="PANTHER" id="PTHR33070:SF115">
    <property type="entry name" value="T23E18.15"/>
    <property type="match status" value="1"/>
</dbReference>
<dbReference type="OrthoDB" id="1701699at2759"/>
<dbReference type="AlphaFoldDB" id="A0A7J7LJS3"/>
<sequence length="293" mass="32956">MALFPSKTKTSYHARSISLPAQSHPLTLRVEEQIWRLRSSEAASTSSSSSSISQNLSSLKDLYDCVDDLLRLPLTQQAIAHKSSNKCVNDVLEGSLRLLYVCGTTRDLLSQKECVLDLQFSFRRNKSEVSDVDNGYMITRKKVNKVILKCVGDMKRNKNISSVLEKDQDLVAIICVLREVEDITISMFESLLSLISRPTIRSKSRGWSVVSKLMRTRQVAHNGEEAESSEMEKVDIALSNLTAQKSYKGNEVQDAQKQLVALESSIRNLETGLDCFYRSCIKTRVSLFNILSH</sequence>
<proteinExistence type="predicted"/>
<name>A0A7J7LJS3_9MAGN</name>
<organism evidence="1 2">
    <name type="scientific">Kingdonia uniflora</name>
    <dbReference type="NCBI Taxonomy" id="39325"/>
    <lineage>
        <taxon>Eukaryota</taxon>
        <taxon>Viridiplantae</taxon>
        <taxon>Streptophyta</taxon>
        <taxon>Embryophyta</taxon>
        <taxon>Tracheophyta</taxon>
        <taxon>Spermatophyta</taxon>
        <taxon>Magnoliopsida</taxon>
        <taxon>Ranunculales</taxon>
        <taxon>Circaeasteraceae</taxon>
        <taxon>Kingdonia</taxon>
    </lineage>
</organism>
<keyword evidence="2" id="KW-1185">Reference proteome</keyword>
<accession>A0A7J7LJS3</accession>
<evidence type="ECO:0000313" key="2">
    <source>
        <dbReference type="Proteomes" id="UP000541444"/>
    </source>
</evidence>